<evidence type="ECO:0000313" key="2">
    <source>
        <dbReference type="Proteomes" id="UP000552709"/>
    </source>
</evidence>
<comment type="caution">
    <text evidence="1">The sequence shown here is derived from an EMBL/GenBank/DDBJ whole genome shotgun (WGS) entry which is preliminary data.</text>
</comment>
<dbReference type="Proteomes" id="UP000552709">
    <property type="component" value="Unassembled WGS sequence"/>
</dbReference>
<gene>
    <name evidence="1" type="ORF">HNQ08_005077</name>
</gene>
<reference evidence="1 2" key="1">
    <citation type="submission" date="2020-08" db="EMBL/GenBank/DDBJ databases">
        <title>Genomic Encyclopedia of Type Strains, Phase IV (KMG-IV): sequencing the most valuable type-strain genomes for metagenomic binning, comparative biology and taxonomic classification.</title>
        <authorList>
            <person name="Goeker M."/>
        </authorList>
    </citation>
    <scope>NUCLEOTIDE SEQUENCE [LARGE SCALE GENOMIC DNA]</scope>
    <source>
        <strain evidence="1 2">DSM 27939</strain>
    </source>
</reference>
<evidence type="ECO:0000313" key="1">
    <source>
        <dbReference type="EMBL" id="MBB5365951.1"/>
    </source>
</evidence>
<dbReference type="AlphaFoldDB" id="A0A7W8K1U1"/>
<dbReference type="RefSeq" id="WP_184137858.1">
    <property type="nucleotide sequence ID" value="NZ_JACHFL010000024.1"/>
</dbReference>
<sequence>MAAPLPFPFGPSSGPNPGPRPVVACGSIPGAAGKRMGCAFHRYALHAPPSRRGLGPECEKTPCGVT</sequence>
<organism evidence="1 2">
    <name type="scientific">Deinococcus humi</name>
    <dbReference type="NCBI Taxonomy" id="662880"/>
    <lineage>
        <taxon>Bacteria</taxon>
        <taxon>Thermotogati</taxon>
        <taxon>Deinococcota</taxon>
        <taxon>Deinococci</taxon>
        <taxon>Deinococcales</taxon>
        <taxon>Deinococcaceae</taxon>
        <taxon>Deinococcus</taxon>
    </lineage>
</organism>
<dbReference type="EMBL" id="JACHFL010000024">
    <property type="protein sequence ID" value="MBB5365951.1"/>
    <property type="molecule type" value="Genomic_DNA"/>
</dbReference>
<proteinExistence type="predicted"/>
<name>A0A7W8K1U1_9DEIO</name>
<protein>
    <submittedName>
        <fullName evidence="1">Uncharacterized protein</fullName>
    </submittedName>
</protein>
<keyword evidence="2" id="KW-1185">Reference proteome</keyword>
<accession>A0A7W8K1U1</accession>